<dbReference type="Pfam" id="PF00248">
    <property type="entry name" value="Aldo_ket_red"/>
    <property type="match status" value="1"/>
</dbReference>
<dbReference type="SUPFAM" id="SSF51430">
    <property type="entry name" value="NAD(P)-linked oxidoreductase"/>
    <property type="match status" value="1"/>
</dbReference>
<dbReference type="AlphaFoldDB" id="A0A9P1IVS5"/>
<evidence type="ECO:0000259" key="4">
    <source>
        <dbReference type="Pfam" id="PF00248"/>
    </source>
</evidence>
<comment type="caution">
    <text evidence="5">The sequence shown here is derived from an EMBL/GenBank/DDBJ whole genome shotgun (WGS) entry which is preliminary data.</text>
</comment>
<feature type="active site" description="Proton donor" evidence="1">
    <location>
        <position position="50"/>
    </location>
</feature>
<evidence type="ECO:0000313" key="5">
    <source>
        <dbReference type="EMBL" id="CAI5453153.1"/>
    </source>
</evidence>
<dbReference type="InterPro" id="IPR036812">
    <property type="entry name" value="NAD(P)_OxRdtase_dom_sf"/>
</dbReference>
<dbReference type="PROSITE" id="PS00063">
    <property type="entry name" value="ALDOKETO_REDUCTASE_3"/>
    <property type="match status" value="1"/>
</dbReference>
<dbReference type="PRINTS" id="PR00069">
    <property type="entry name" value="ALDKETRDTASE"/>
</dbReference>
<accession>A0A9P1IVS5</accession>
<dbReference type="PIRSF" id="PIRSF000097">
    <property type="entry name" value="AKR"/>
    <property type="match status" value="1"/>
</dbReference>
<dbReference type="PANTHER" id="PTHR11732">
    <property type="entry name" value="ALDO/KETO REDUCTASE"/>
    <property type="match status" value="1"/>
</dbReference>
<feature type="site" description="Lowers pKa of active site Tyr" evidence="3">
    <location>
        <position position="79"/>
    </location>
</feature>
<dbReference type="InterPro" id="IPR020471">
    <property type="entry name" value="AKR"/>
</dbReference>
<protein>
    <recommendedName>
        <fullName evidence="4">NADP-dependent oxidoreductase domain-containing protein</fullName>
    </recommendedName>
</protein>
<dbReference type="FunFam" id="3.20.20.100:FF:000029">
    <property type="entry name" value="Aldo-keto reductase"/>
    <property type="match status" value="1"/>
</dbReference>
<gene>
    <name evidence="5" type="ORF">CAMP_LOCUS15790</name>
</gene>
<dbReference type="InterPro" id="IPR023210">
    <property type="entry name" value="NADP_OxRdtase_dom"/>
</dbReference>
<evidence type="ECO:0000256" key="3">
    <source>
        <dbReference type="PIRSR" id="PIRSR000097-3"/>
    </source>
</evidence>
<organism evidence="5 6">
    <name type="scientific">Caenorhabditis angaria</name>
    <dbReference type="NCBI Taxonomy" id="860376"/>
    <lineage>
        <taxon>Eukaryota</taxon>
        <taxon>Metazoa</taxon>
        <taxon>Ecdysozoa</taxon>
        <taxon>Nematoda</taxon>
        <taxon>Chromadorea</taxon>
        <taxon>Rhabditida</taxon>
        <taxon>Rhabditina</taxon>
        <taxon>Rhabditomorpha</taxon>
        <taxon>Rhabditoidea</taxon>
        <taxon>Rhabditidae</taxon>
        <taxon>Peloderinae</taxon>
        <taxon>Caenorhabditis</taxon>
    </lineage>
</organism>
<dbReference type="InterPro" id="IPR018170">
    <property type="entry name" value="Aldo/ket_reductase_CS"/>
</dbReference>
<dbReference type="GO" id="GO:0016491">
    <property type="term" value="F:oxidoreductase activity"/>
    <property type="evidence" value="ECO:0007669"/>
    <property type="project" value="InterPro"/>
</dbReference>
<reference evidence="5" key="1">
    <citation type="submission" date="2022-11" db="EMBL/GenBank/DDBJ databases">
        <authorList>
            <person name="Kikuchi T."/>
        </authorList>
    </citation>
    <scope>NUCLEOTIDE SEQUENCE</scope>
    <source>
        <strain evidence="5">PS1010</strain>
    </source>
</reference>
<dbReference type="PROSITE" id="PS00798">
    <property type="entry name" value="ALDOKETO_REDUCTASE_1"/>
    <property type="match status" value="1"/>
</dbReference>
<feature type="domain" description="NADP-dependent oxidoreductase" evidence="4">
    <location>
        <begin position="17"/>
        <end position="293"/>
    </location>
</feature>
<proteinExistence type="predicted"/>
<dbReference type="OrthoDB" id="416253at2759"/>
<dbReference type="Proteomes" id="UP001152747">
    <property type="component" value="Unassembled WGS sequence"/>
</dbReference>
<dbReference type="EMBL" id="CANHGI010000005">
    <property type="protein sequence ID" value="CAI5453153.1"/>
    <property type="molecule type" value="Genomic_DNA"/>
</dbReference>
<sequence>MIETTTLNTGAKLPLFGLGTWQSKDEAEFKLSLRAALDAGYRLIDTAFVYQNEAFIGEILEEYIQSGKIKREELFITTKLPFTAHSPLDVAKCVELQLKMLRLDYVDLYLIHSPTGFKHQPDSYWPIIEDGLFANDTTPHIETWRELEKLYHSGKLRALGVSNFSAKQLQALYDAAEVKPTNLQVELHIYWPQEELRTLCNKLNMTLTAYAPLGSPGRKSSRPDGDWPEGDPLLEPIVTKLAEKYHKSAAQILLRHATQKGISVIPKSTNPKRIVENISIFDFKLSPEDMEELSGGIKNHIRLFLHEYSAHHPFYPLDDVDTSKLEKVVLHI</sequence>
<dbReference type="Gene3D" id="3.20.20.100">
    <property type="entry name" value="NADP-dependent oxidoreductase domain"/>
    <property type="match status" value="1"/>
</dbReference>
<name>A0A9P1IVS5_9PELO</name>
<evidence type="ECO:0000313" key="6">
    <source>
        <dbReference type="Proteomes" id="UP001152747"/>
    </source>
</evidence>
<evidence type="ECO:0000256" key="2">
    <source>
        <dbReference type="PIRSR" id="PIRSR000097-2"/>
    </source>
</evidence>
<feature type="binding site" evidence="2">
    <location>
        <position position="112"/>
    </location>
    <ligand>
        <name>substrate</name>
    </ligand>
</feature>
<evidence type="ECO:0000256" key="1">
    <source>
        <dbReference type="PIRSR" id="PIRSR000097-1"/>
    </source>
</evidence>
<keyword evidence="6" id="KW-1185">Reference proteome</keyword>